<dbReference type="OrthoDB" id="4523591at2"/>
<evidence type="ECO:0000313" key="2">
    <source>
        <dbReference type="Proteomes" id="UP000184440"/>
    </source>
</evidence>
<dbReference type="Pfam" id="PF20226">
    <property type="entry name" value="DUF6585"/>
    <property type="match status" value="1"/>
</dbReference>
<dbReference type="Proteomes" id="UP000184440">
    <property type="component" value="Unassembled WGS sequence"/>
</dbReference>
<sequence>MDLMLYPRDSPWVELTEPTRLLAAQLGLGALRESFATHGSLFKDRPNRIHRFDGGLVRHNWGKEPAAFRWNDVTTWESRVADLMRYGAYLRTDFSFTFVRSDGAKAQLEGSHARNGPAEALAYAALGHRVCGILGKAALAAALDELRAGQTLTFGRTTLTTARLRVTSAGLRYRTREIAWAQMAAPIVAKGTLTVPYAADGRAFYRCTVADIPRMTLLLNVLEARQAASERS</sequence>
<dbReference type="EMBL" id="FRCS01000026">
    <property type="protein sequence ID" value="SHN47673.1"/>
    <property type="molecule type" value="Genomic_DNA"/>
</dbReference>
<proteinExistence type="predicted"/>
<evidence type="ECO:0000313" key="1">
    <source>
        <dbReference type="EMBL" id="SHN47673.1"/>
    </source>
</evidence>
<name>A0A1M7RMZ0_9ACTN</name>
<organism evidence="1 2">
    <name type="scientific">Cryptosporangium aurantiacum</name>
    <dbReference type="NCBI Taxonomy" id="134849"/>
    <lineage>
        <taxon>Bacteria</taxon>
        <taxon>Bacillati</taxon>
        <taxon>Actinomycetota</taxon>
        <taxon>Actinomycetes</taxon>
        <taxon>Cryptosporangiales</taxon>
        <taxon>Cryptosporangiaceae</taxon>
        <taxon>Cryptosporangium</taxon>
    </lineage>
</organism>
<gene>
    <name evidence="1" type="ORF">SAMN05443668_12655</name>
</gene>
<accession>A0A1M7RMZ0</accession>
<dbReference type="InterPro" id="IPR046492">
    <property type="entry name" value="DUF6585"/>
</dbReference>
<reference evidence="1 2" key="1">
    <citation type="submission" date="2016-11" db="EMBL/GenBank/DDBJ databases">
        <authorList>
            <person name="Jaros S."/>
            <person name="Januszkiewicz K."/>
            <person name="Wedrychowicz H."/>
        </authorList>
    </citation>
    <scope>NUCLEOTIDE SEQUENCE [LARGE SCALE GENOMIC DNA]</scope>
    <source>
        <strain evidence="1 2">DSM 46144</strain>
    </source>
</reference>
<dbReference type="AlphaFoldDB" id="A0A1M7RMZ0"/>
<protein>
    <submittedName>
        <fullName evidence="1">Uncharacterized protein</fullName>
    </submittedName>
</protein>
<keyword evidence="2" id="KW-1185">Reference proteome</keyword>